<keyword evidence="4" id="KW-0813">Transport</keyword>
<protein>
    <submittedName>
        <fullName evidence="17">Formate dehydrogenase subunit gamma</fullName>
    </submittedName>
</protein>
<dbReference type="InterPro" id="IPR051817">
    <property type="entry name" value="FDH_cytochrome_b556_subunit"/>
</dbReference>
<keyword evidence="15" id="KW-0732">Signal</keyword>
<dbReference type="Proteomes" id="UP000619512">
    <property type="component" value="Unassembled WGS sequence"/>
</dbReference>
<dbReference type="GO" id="GO:0009326">
    <property type="term" value="C:formate dehydrogenase complex"/>
    <property type="evidence" value="ECO:0007669"/>
    <property type="project" value="InterPro"/>
</dbReference>
<comment type="subcellular location">
    <subcellularLocation>
        <location evidence="2">Cell membrane</location>
        <topology evidence="2">Multi-pass membrane protein</topology>
    </subcellularLocation>
</comment>
<dbReference type="GO" id="GO:0015944">
    <property type="term" value="P:formate oxidation"/>
    <property type="evidence" value="ECO:0007669"/>
    <property type="project" value="TreeGrafter"/>
</dbReference>
<evidence type="ECO:0000256" key="11">
    <source>
        <dbReference type="ARBA" id="ARBA00023004"/>
    </source>
</evidence>
<dbReference type="SUPFAM" id="SSF81342">
    <property type="entry name" value="Transmembrane di-heme cytochromes"/>
    <property type="match status" value="1"/>
</dbReference>
<feature type="transmembrane region" description="Helical" evidence="14">
    <location>
        <begin position="190"/>
        <end position="214"/>
    </location>
</feature>
<keyword evidence="11" id="KW-0408">Iron</keyword>
<dbReference type="GO" id="GO:0046872">
    <property type="term" value="F:metal ion binding"/>
    <property type="evidence" value="ECO:0007669"/>
    <property type="project" value="UniProtKB-KW"/>
</dbReference>
<keyword evidence="6" id="KW-0349">Heme</keyword>
<dbReference type="PANTHER" id="PTHR30074:SF6">
    <property type="entry name" value="FORMATE DEHYDROGENASE GAMMA SUBUNIT"/>
    <property type="match status" value="1"/>
</dbReference>
<feature type="transmembrane region" description="Helical" evidence="14">
    <location>
        <begin position="290"/>
        <end position="309"/>
    </location>
</feature>
<feature type="transmembrane region" description="Helical" evidence="14">
    <location>
        <begin position="147"/>
        <end position="169"/>
    </location>
</feature>
<sequence length="410" mass="43729">MQRWLAMLALCCAAAAGSASAQPAPVTAATSTEKPALPAVMPAQADAPVANAGPGAQSTAAPANGGAPQVESIDILKQNQAERTRAQPGNAAPVWRKVVEGTEHYSSLPYREAGVLIQPRAQYLGQEHPVTAGEAWRRFRNGPLLHIGGWLFLAAIAACAALYFIGGPLKIKGPMTGRLIERFTPSERMIHWSVAITFVILMVSGLTMAFGKFVLMPVLGHALFGWLTYALKTVHNFVGPLFAVSLLAMIVKFARDNLPVKADIKWLLSAGGAIGGKHPHAGRFNGGEKIWFWGGVLAMGVLVTVSGFVLVKIVPGLDYTRGLMQTFNVVHLVAASLVMAASMGHIYLGTVGMQGAYRAMRDGYVDDQWAKEHHDLWYDEVVRGDVPRVRSQEAAAPVAAPMAAVAPKTV</sequence>
<dbReference type="GO" id="GO:0009055">
    <property type="term" value="F:electron transfer activity"/>
    <property type="evidence" value="ECO:0007669"/>
    <property type="project" value="InterPro"/>
</dbReference>
<dbReference type="GO" id="GO:0036397">
    <property type="term" value="F:formate dehydrogenase (quinone) activity"/>
    <property type="evidence" value="ECO:0007669"/>
    <property type="project" value="TreeGrafter"/>
</dbReference>
<evidence type="ECO:0000256" key="9">
    <source>
        <dbReference type="ARBA" id="ARBA00022982"/>
    </source>
</evidence>
<evidence type="ECO:0000256" key="3">
    <source>
        <dbReference type="ARBA" id="ARBA00010747"/>
    </source>
</evidence>
<evidence type="ECO:0000256" key="5">
    <source>
        <dbReference type="ARBA" id="ARBA00022475"/>
    </source>
</evidence>
<evidence type="ECO:0000313" key="17">
    <source>
        <dbReference type="EMBL" id="GGY87859.1"/>
    </source>
</evidence>
<evidence type="ECO:0000256" key="15">
    <source>
        <dbReference type="SAM" id="SignalP"/>
    </source>
</evidence>
<evidence type="ECO:0000256" key="10">
    <source>
        <dbReference type="ARBA" id="ARBA00022989"/>
    </source>
</evidence>
<dbReference type="InterPro" id="IPR011577">
    <property type="entry name" value="Cyt_b561_bac/Ni-Hgenase"/>
</dbReference>
<keyword evidence="5" id="KW-1003">Cell membrane</keyword>
<feature type="transmembrane region" description="Helical" evidence="14">
    <location>
        <begin position="234"/>
        <end position="254"/>
    </location>
</feature>
<comment type="similarity">
    <text evidence="3">Belongs to the formate dehydrogenase gamma subunit family.</text>
</comment>
<keyword evidence="12 14" id="KW-0472">Membrane</keyword>
<evidence type="ECO:0000256" key="6">
    <source>
        <dbReference type="ARBA" id="ARBA00022617"/>
    </source>
</evidence>
<dbReference type="OrthoDB" id="9790598at2"/>
<reference evidence="17" key="3">
    <citation type="submission" date="2022-12" db="EMBL/GenBank/DDBJ databases">
        <authorList>
            <person name="Sun Q."/>
            <person name="Kim S."/>
        </authorList>
    </citation>
    <scope>NUCLEOTIDE SEQUENCE</scope>
    <source>
        <strain evidence="17">KCTC 12344</strain>
    </source>
</reference>
<keyword evidence="8" id="KW-0479">Metal-binding</keyword>
<dbReference type="RefSeq" id="WP_134387857.1">
    <property type="nucleotide sequence ID" value="NZ_BMWW01000003.1"/>
</dbReference>
<evidence type="ECO:0000313" key="18">
    <source>
        <dbReference type="EMBL" id="QBQ39164.1"/>
    </source>
</evidence>
<dbReference type="Gene3D" id="1.20.950.20">
    <property type="entry name" value="Transmembrane di-heme cytochromes, Chain C"/>
    <property type="match status" value="1"/>
</dbReference>
<dbReference type="InterPro" id="IPR016174">
    <property type="entry name" value="Di-haem_cyt_TM"/>
</dbReference>
<comment type="cofactor">
    <cofactor evidence="1">
        <name>heme</name>
        <dbReference type="ChEBI" id="CHEBI:30413"/>
    </cofactor>
</comment>
<dbReference type="InterPro" id="IPR006471">
    <property type="entry name" value="Formate_DH_gsu"/>
</dbReference>
<evidence type="ECO:0000256" key="14">
    <source>
        <dbReference type="SAM" id="Phobius"/>
    </source>
</evidence>
<keyword evidence="7 14" id="KW-0812">Transmembrane</keyword>
<evidence type="ECO:0000256" key="12">
    <source>
        <dbReference type="ARBA" id="ARBA00023136"/>
    </source>
</evidence>
<dbReference type="PANTHER" id="PTHR30074">
    <property type="entry name" value="FORMATE DEHYDROGENASE, NITRATE-INDUCIBLE, CYTOCHROME B556 FDN SUBUNIT"/>
    <property type="match status" value="1"/>
</dbReference>
<evidence type="ECO:0000256" key="2">
    <source>
        <dbReference type="ARBA" id="ARBA00004651"/>
    </source>
</evidence>
<feature type="signal peptide" evidence="15">
    <location>
        <begin position="1"/>
        <end position="21"/>
    </location>
</feature>
<dbReference type="AlphaFoldDB" id="A0A4P7BJP8"/>
<feature type="chain" id="PRO_5044606919" evidence="15">
    <location>
        <begin position="22"/>
        <end position="410"/>
    </location>
</feature>
<evidence type="ECO:0000256" key="1">
    <source>
        <dbReference type="ARBA" id="ARBA00001971"/>
    </source>
</evidence>
<dbReference type="EMBL" id="CP038026">
    <property type="protein sequence ID" value="QBQ39164.1"/>
    <property type="molecule type" value="Genomic_DNA"/>
</dbReference>
<evidence type="ECO:0000256" key="4">
    <source>
        <dbReference type="ARBA" id="ARBA00022448"/>
    </source>
</evidence>
<feature type="region of interest" description="Disordered" evidence="13">
    <location>
        <begin position="47"/>
        <end position="67"/>
    </location>
</feature>
<dbReference type="Pfam" id="PF01292">
    <property type="entry name" value="Ni_hydr_CYTB"/>
    <property type="match status" value="1"/>
</dbReference>
<evidence type="ECO:0000256" key="7">
    <source>
        <dbReference type="ARBA" id="ARBA00022692"/>
    </source>
</evidence>
<dbReference type="EMBL" id="BMWW01000003">
    <property type="protein sequence ID" value="GGY87859.1"/>
    <property type="molecule type" value="Genomic_DNA"/>
</dbReference>
<name>A0A4P7BJP8_9BURK</name>
<reference evidence="18 19" key="2">
    <citation type="submission" date="2019-03" db="EMBL/GenBank/DDBJ databases">
        <title>Draft Genome Sequences of Six Type Strains of the Genus Massilia.</title>
        <authorList>
            <person name="Miess H."/>
            <person name="Frediansyhah A."/>
            <person name="Gross H."/>
        </authorList>
    </citation>
    <scope>NUCLEOTIDE SEQUENCE [LARGE SCALE GENOMIC DNA]</scope>
    <source>
        <strain evidence="18 19">DSM 17505</strain>
    </source>
</reference>
<organism evidence="17 20">
    <name type="scientific">Pseudoduganella plicata</name>
    <dbReference type="NCBI Taxonomy" id="321984"/>
    <lineage>
        <taxon>Bacteria</taxon>
        <taxon>Pseudomonadati</taxon>
        <taxon>Pseudomonadota</taxon>
        <taxon>Betaproteobacteria</taxon>
        <taxon>Burkholderiales</taxon>
        <taxon>Oxalobacteraceae</taxon>
        <taxon>Telluria group</taxon>
        <taxon>Pseudoduganella</taxon>
    </lineage>
</organism>
<evidence type="ECO:0000313" key="19">
    <source>
        <dbReference type="Proteomes" id="UP000294359"/>
    </source>
</evidence>
<proteinExistence type="inferred from homology"/>
<evidence type="ECO:0000313" key="20">
    <source>
        <dbReference type="Proteomes" id="UP000619512"/>
    </source>
</evidence>
<dbReference type="NCBIfam" id="TIGR01583">
    <property type="entry name" value="formate-DH-gamm"/>
    <property type="match status" value="1"/>
</dbReference>
<dbReference type="Proteomes" id="UP000294359">
    <property type="component" value="Chromosome"/>
</dbReference>
<keyword evidence="19" id="KW-1185">Reference proteome</keyword>
<accession>A0A4P7BJP8</accession>
<keyword evidence="9" id="KW-0249">Electron transport</keyword>
<reference evidence="17" key="1">
    <citation type="journal article" date="2014" name="Int. J. Syst. Evol. Microbiol.">
        <title>Complete genome sequence of Corynebacterium casei LMG S-19264T (=DSM 44701T), isolated from a smear-ripened cheese.</title>
        <authorList>
            <consortium name="US DOE Joint Genome Institute (JGI-PGF)"/>
            <person name="Walter F."/>
            <person name="Albersmeier A."/>
            <person name="Kalinowski J."/>
            <person name="Ruckert C."/>
        </authorList>
    </citation>
    <scope>NUCLEOTIDE SEQUENCE</scope>
    <source>
        <strain evidence="17">KCTC 12344</strain>
    </source>
</reference>
<dbReference type="GO" id="GO:0009061">
    <property type="term" value="P:anaerobic respiration"/>
    <property type="evidence" value="ECO:0007669"/>
    <property type="project" value="TreeGrafter"/>
</dbReference>
<feature type="domain" description="Cytochrome b561 bacterial/Ni-hydrogenase" evidence="16">
    <location>
        <begin position="182"/>
        <end position="355"/>
    </location>
</feature>
<feature type="transmembrane region" description="Helical" evidence="14">
    <location>
        <begin position="329"/>
        <end position="351"/>
    </location>
</feature>
<evidence type="ECO:0000256" key="13">
    <source>
        <dbReference type="SAM" id="MobiDB-lite"/>
    </source>
</evidence>
<dbReference type="GO" id="GO:0005886">
    <property type="term" value="C:plasma membrane"/>
    <property type="evidence" value="ECO:0007669"/>
    <property type="project" value="UniProtKB-SubCell"/>
</dbReference>
<evidence type="ECO:0000259" key="16">
    <source>
        <dbReference type="Pfam" id="PF01292"/>
    </source>
</evidence>
<dbReference type="GO" id="GO:0022904">
    <property type="term" value="P:respiratory electron transport chain"/>
    <property type="evidence" value="ECO:0007669"/>
    <property type="project" value="InterPro"/>
</dbReference>
<keyword evidence="10 14" id="KW-1133">Transmembrane helix</keyword>
<dbReference type="GO" id="GO:0008863">
    <property type="term" value="F:formate dehydrogenase (NAD+) activity"/>
    <property type="evidence" value="ECO:0007669"/>
    <property type="project" value="InterPro"/>
</dbReference>
<gene>
    <name evidence="17" type="primary">fdhC</name>
    <name evidence="18" type="ORF">E1742_25790</name>
    <name evidence="17" type="ORF">GCM10007388_21560</name>
</gene>
<evidence type="ECO:0000256" key="8">
    <source>
        <dbReference type="ARBA" id="ARBA00022723"/>
    </source>
</evidence>